<comment type="caution">
    <text evidence="1">The sequence shown here is derived from an EMBL/GenBank/DDBJ whole genome shotgun (WGS) entry which is preliminary data.</text>
</comment>
<dbReference type="SUPFAM" id="SSF56672">
    <property type="entry name" value="DNA/RNA polymerases"/>
    <property type="match status" value="1"/>
</dbReference>
<dbReference type="PANTHER" id="PTHR11439">
    <property type="entry name" value="GAG-POL-RELATED RETROTRANSPOSON"/>
    <property type="match status" value="1"/>
</dbReference>
<dbReference type="Proteomes" id="UP000191612">
    <property type="component" value="Unassembled WGS sequence"/>
</dbReference>
<dbReference type="CDD" id="cd09272">
    <property type="entry name" value="RNase_HI_RT_Ty1"/>
    <property type="match status" value="1"/>
</dbReference>
<evidence type="ECO:0000313" key="1">
    <source>
        <dbReference type="EMBL" id="OQD89251.1"/>
    </source>
</evidence>
<dbReference type="InterPro" id="IPR043502">
    <property type="entry name" value="DNA/RNA_pol_sf"/>
</dbReference>
<keyword evidence="2" id="KW-1185">Reference proteome</keyword>
<proteinExistence type="predicted"/>
<sequence>MMIYINDFIIAALSNDDIEQVVNELRQYYDLKDLGEPKQYLNCALDRDYANGTITMSQKAYVQKVLHDDAFDQYQSIVGMLNWLAVKTRLDIRFAVTRLQYRLANPTLSDYKAMQYVVKYLRRRPDIGIILGRTGELRFYAHTDASYTDWEDSKSTEGNVWYLTGSPVMWSTKKQTITANSTIVAEWCALDQPSRDAIWLNKIARSFILPEQRPTEIYTDNINSQLLLSKKGGKSANR</sequence>
<dbReference type="AlphaFoldDB" id="A0A1V6QJ66"/>
<gene>
    <name evidence="1" type="ORF">PENSOL_c065G10160</name>
</gene>
<accession>A0A1V6QJ66</accession>
<reference evidence="2" key="1">
    <citation type="journal article" date="2017" name="Nat. Microbiol.">
        <title>Global analysis of biosynthetic gene clusters reveals vast potential of secondary metabolite production in Penicillium species.</title>
        <authorList>
            <person name="Nielsen J.C."/>
            <person name="Grijseels S."/>
            <person name="Prigent S."/>
            <person name="Ji B."/>
            <person name="Dainat J."/>
            <person name="Nielsen K.F."/>
            <person name="Frisvad J.C."/>
            <person name="Workman M."/>
            <person name="Nielsen J."/>
        </authorList>
    </citation>
    <scope>NUCLEOTIDE SEQUENCE [LARGE SCALE GENOMIC DNA]</scope>
    <source>
        <strain evidence="2">IBT 29525</strain>
    </source>
</reference>
<organism evidence="1 2">
    <name type="scientific">Penicillium solitum</name>
    <dbReference type="NCBI Taxonomy" id="60172"/>
    <lineage>
        <taxon>Eukaryota</taxon>
        <taxon>Fungi</taxon>
        <taxon>Dikarya</taxon>
        <taxon>Ascomycota</taxon>
        <taxon>Pezizomycotina</taxon>
        <taxon>Eurotiomycetes</taxon>
        <taxon>Eurotiomycetidae</taxon>
        <taxon>Eurotiales</taxon>
        <taxon>Aspergillaceae</taxon>
        <taxon>Penicillium</taxon>
    </lineage>
</organism>
<evidence type="ECO:0000313" key="2">
    <source>
        <dbReference type="Proteomes" id="UP000191612"/>
    </source>
</evidence>
<dbReference type="EMBL" id="MDYO01000065">
    <property type="protein sequence ID" value="OQD89251.1"/>
    <property type="molecule type" value="Genomic_DNA"/>
</dbReference>
<evidence type="ECO:0008006" key="3">
    <source>
        <dbReference type="Google" id="ProtNLM"/>
    </source>
</evidence>
<name>A0A1V6QJ66_9EURO</name>
<dbReference type="STRING" id="60172.A0A1V6QJ66"/>
<dbReference type="PANTHER" id="PTHR11439:SF467">
    <property type="entry name" value="INTEGRASE CATALYTIC DOMAIN-CONTAINING PROTEIN"/>
    <property type="match status" value="1"/>
</dbReference>
<protein>
    <recommendedName>
        <fullName evidence="3">Reverse transcriptase Ty1/copia-type domain-containing protein</fullName>
    </recommendedName>
</protein>